<sequence length="355" mass="38653">SIPPPDLFNMAPVTNGRVLFNEIPTDYPIPGKTIVYDTTQKIDLDTVPLHGGMLVKMLAVSVDPYLRGRMRDPTIESFMPAFEIGESLWSGGVAVVLRSEVDAAPAGTHLLGYLPHQQYAVLPGLRIDTTIYALVPIERFPGVSWSSYLGAAGMPGETAVYGWREYSRAKKGEVVFVTTGAGPVGSMVIQLAKQDGLKVIASAGSDEKVAFMQSLGADVAFNYKTTDTWEVLKREGPIDIYWDNVGGDSLDAAMEYARSHARFIECGMIANYNGAPLPIKNPGHIVPKSLSFFGFLVADLRAKWVGLFEKEIIPQLARRELKQLEDINVGLDKVGEVMLGVMKGTNTGKTVVMVE</sequence>
<comment type="caution">
    <text evidence="3">The sequence shown here is derived from an EMBL/GenBank/DDBJ whole genome shotgun (WGS) entry which is preliminary data.</text>
</comment>
<dbReference type="SUPFAM" id="SSF50129">
    <property type="entry name" value="GroES-like"/>
    <property type="match status" value="1"/>
</dbReference>
<dbReference type="InterPro" id="IPR036291">
    <property type="entry name" value="NAD(P)-bd_dom_sf"/>
</dbReference>
<dbReference type="InterPro" id="IPR045010">
    <property type="entry name" value="MDR_fam"/>
</dbReference>
<dbReference type="PANTHER" id="PTHR43205">
    <property type="entry name" value="PROSTAGLANDIN REDUCTASE"/>
    <property type="match status" value="1"/>
</dbReference>
<dbReference type="InterPro" id="IPR011032">
    <property type="entry name" value="GroES-like_sf"/>
</dbReference>
<feature type="non-terminal residue" evidence="3">
    <location>
        <position position="355"/>
    </location>
</feature>
<gene>
    <name evidence="3" type="ORF">MYCIT1_LOCUS4033</name>
</gene>
<accession>A0AAD2JVI1</accession>
<organism evidence="3 4">
    <name type="scientific">Mycena citricolor</name>
    <dbReference type="NCBI Taxonomy" id="2018698"/>
    <lineage>
        <taxon>Eukaryota</taxon>
        <taxon>Fungi</taxon>
        <taxon>Dikarya</taxon>
        <taxon>Basidiomycota</taxon>
        <taxon>Agaricomycotina</taxon>
        <taxon>Agaricomycetes</taxon>
        <taxon>Agaricomycetidae</taxon>
        <taxon>Agaricales</taxon>
        <taxon>Marasmiineae</taxon>
        <taxon>Mycenaceae</taxon>
        <taxon>Mycena</taxon>
    </lineage>
</organism>
<dbReference type="InterPro" id="IPR013149">
    <property type="entry name" value="ADH-like_C"/>
</dbReference>
<dbReference type="SMART" id="SM00829">
    <property type="entry name" value="PKS_ER"/>
    <property type="match status" value="1"/>
</dbReference>
<dbReference type="Pfam" id="PF00107">
    <property type="entry name" value="ADH_zinc_N"/>
    <property type="match status" value="1"/>
</dbReference>
<dbReference type="Proteomes" id="UP001295794">
    <property type="component" value="Unassembled WGS sequence"/>
</dbReference>
<dbReference type="InterPro" id="IPR020843">
    <property type="entry name" value="ER"/>
</dbReference>
<protein>
    <recommendedName>
        <fullName evidence="2">Enoyl reductase (ER) domain-containing protein</fullName>
    </recommendedName>
</protein>
<dbReference type="SUPFAM" id="SSF51735">
    <property type="entry name" value="NAD(P)-binding Rossmann-fold domains"/>
    <property type="match status" value="1"/>
</dbReference>
<dbReference type="InterPro" id="IPR041694">
    <property type="entry name" value="ADH_N_2"/>
</dbReference>
<evidence type="ECO:0000313" key="3">
    <source>
        <dbReference type="EMBL" id="CAK5264117.1"/>
    </source>
</evidence>
<dbReference type="GO" id="GO:0016628">
    <property type="term" value="F:oxidoreductase activity, acting on the CH-CH group of donors, NAD or NADP as acceptor"/>
    <property type="evidence" value="ECO:0007669"/>
    <property type="project" value="InterPro"/>
</dbReference>
<dbReference type="EMBL" id="CAVNYO010000048">
    <property type="protein sequence ID" value="CAK5264117.1"/>
    <property type="molecule type" value="Genomic_DNA"/>
</dbReference>
<keyword evidence="1" id="KW-0560">Oxidoreductase</keyword>
<feature type="domain" description="Enoyl reductase (ER)" evidence="2">
    <location>
        <begin position="31"/>
        <end position="352"/>
    </location>
</feature>
<evidence type="ECO:0000256" key="1">
    <source>
        <dbReference type="ARBA" id="ARBA00023002"/>
    </source>
</evidence>
<dbReference type="Gene3D" id="3.90.180.10">
    <property type="entry name" value="Medium-chain alcohol dehydrogenases, catalytic domain"/>
    <property type="match status" value="1"/>
</dbReference>
<dbReference type="Gene3D" id="3.40.50.720">
    <property type="entry name" value="NAD(P)-binding Rossmann-like Domain"/>
    <property type="match status" value="1"/>
</dbReference>
<keyword evidence="4" id="KW-1185">Reference proteome</keyword>
<proteinExistence type="predicted"/>
<evidence type="ECO:0000313" key="4">
    <source>
        <dbReference type="Proteomes" id="UP001295794"/>
    </source>
</evidence>
<name>A0AAD2JVI1_9AGAR</name>
<dbReference type="Pfam" id="PF16884">
    <property type="entry name" value="ADH_N_2"/>
    <property type="match status" value="1"/>
</dbReference>
<dbReference type="AlphaFoldDB" id="A0AAD2JVI1"/>
<evidence type="ECO:0000259" key="2">
    <source>
        <dbReference type="SMART" id="SM00829"/>
    </source>
</evidence>
<dbReference type="CDD" id="cd05288">
    <property type="entry name" value="PGDH"/>
    <property type="match status" value="1"/>
</dbReference>
<dbReference type="PANTHER" id="PTHR43205:SF7">
    <property type="entry name" value="PROSTAGLANDIN REDUCTASE 1"/>
    <property type="match status" value="1"/>
</dbReference>
<reference evidence="3" key="1">
    <citation type="submission" date="2023-11" db="EMBL/GenBank/DDBJ databases">
        <authorList>
            <person name="De Vega J J."/>
            <person name="De Vega J J."/>
        </authorList>
    </citation>
    <scope>NUCLEOTIDE SEQUENCE</scope>
</reference>